<dbReference type="SUPFAM" id="SSF75217">
    <property type="entry name" value="alpha/beta knot"/>
    <property type="match status" value="1"/>
</dbReference>
<gene>
    <name evidence="9" type="ORF">S06H3_19032</name>
</gene>
<protein>
    <submittedName>
        <fullName evidence="9">Uncharacterized protein</fullName>
    </submittedName>
</protein>
<dbReference type="GO" id="GO:0070475">
    <property type="term" value="P:rRNA base methylation"/>
    <property type="evidence" value="ECO:0007669"/>
    <property type="project" value="InterPro"/>
</dbReference>
<comment type="caution">
    <text evidence="9">The sequence shown here is derived from an EMBL/GenBank/DDBJ whole genome shotgun (WGS) entry which is preliminary data.</text>
</comment>
<keyword evidence="6" id="KW-0949">S-adenosyl-L-methionine</keyword>
<dbReference type="GO" id="GO:0019843">
    <property type="term" value="F:rRNA binding"/>
    <property type="evidence" value="ECO:0007669"/>
    <property type="project" value="UniProtKB-KW"/>
</dbReference>
<evidence type="ECO:0000256" key="4">
    <source>
        <dbReference type="ARBA" id="ARBA00022603"/>
    </source>
</evidence>
<keyword evidence="4" id="KW-0489">Methyltransferase</keyword>
<evidence type="ECO:0000313" key="9">
    <source>
        <dbReference type="EMBL" id="GAI03304.1"/>
    </source>
</evidence>
<dbReference type="EMBL" id="BARV01009695">
    <property type="protein sequence ID" value="GAI03304.1"/>
    <property type="molecule type" value="Genomic_DNA"/>
</dbReference>
<keyword evidence="8" id="KW-0694">RNA-binding</keyword>
<evidence type="ECO:0000256" key="5">
    <source>
        <dbReference type="ARBA" id="ARBA00022679"/>
    </source>
</evidence>
<keyword evidence="2" id="KW-0690">Ribosome biogenesis</keyword>
<dbReference type="InterPro" id="IPR005304">
    <property type="entry name" value="Rbsml_bgen_MeTrfase_EMG1/NEP1"/>
</dbReference>
<evidence type="ECO:0000256" key="8">
    <source>
        <dbReference type="ARBA" id="ARBA00022884"/>
    </source>
</evidence>
<dbReference type="InterPro" id="IPR029026">
    <property type="entry name" value="tRNA_m1G_MTases_N"/>
</dbReference>
<dbReference type="GO" id="GO:0070037">
    <property type="term" value="F:rRNA (pseudouridine) methyltransferase activity"/>
    <property type="evidence" value="ECO:0007669"/>
    <property type="project" value="InterPro"/>
</dbReference>
<evidence type="ECO:0000256" key="2">
    <source>
        <dbReference type="ARBA" id="ARBA00022517"/>
    </source>
</evidence>
<evidence type="ECO:0000256" key="1">
    <source>
        <dbReference type="ARBA" id="ARBA00008115"/>
    </source>
</evidence>
<keyword evidence="5" id="KW-0808">Transferase</keyword>
<dbReference type="Pfam" id="PF03587">
    <property type="entry name" value="EMG1"/>
    <property type="match status" value="1"/>
</dbReference>
<comment type="similarity">
    <text evidence="1">Belongs to the class IV-like SAM-binding methyltransferase superfamily. RNA methyltransferase NEP1 family.</text>
</comment>
<organism evidence="9">
    <name type="scientific">marine sediment metagenome</name>
    <dbReference type="NCBI Taxonomy" id="412755"/>
    <lineage>
        <taxon>unclassified sequences</taxon>
        <taxon>metagenomes</taxon>
        <taxon>ecological metagenomes</taxon>
    </lineage>
</organism>
<dbReference type="AlphaFoldDB" id="X1MAA2"/>
<sequence length="70" mass="8115">MVKLKNVGKRGRPDITHSCLLNALGSPLNKSGNLKLYIHTLNNKIFEFNPQIKIARNYNRFKGFMVYSYK</sequence>
<keyword evidence="7" id="KW-0699">rRNA-binding</keyword>
<dbReference type="PANTHER" id="PTHR12636:SF5">
    <property type="entry name" value="RIBOSOMAL RNA SMALL SUBUNIT METHYLTRANSFERASE NEP1"/>
    <property type="match status" value="1"/>
</dbReference>
<proteinExistence type="inferred from homology"/>
<dbReference type="Gene3D" id="3.40.1280.10">
    <property type="match status" value="1"/>
</dbReference>
<evidence type="ECO:0000256" key="6">
    <source>
        <dbReference type="ARBA" id="ARBA00022691"/>
    </source>
</evidence>
<keyword evidence="3" id="KW-0698">rRNA processing</keyword>
<accession>X1MAA2</accession>
<dbReference type="InterPro" id="IPR029028">
    <property type="entry name" value="Alpha/beta_knot_MTases"/>
</dbReference>
<reference evidence="9" key="1">
    <citation type="journal article" date="2014" name="Front. Microbiol.">
        <title>High frequency of phylogenetically diverse reductive dehalogenase-homologous genes in deep subseafloor sedimentary metagenomes.</title>
        <authorList>
            <person name="Kawai M."/>
            <person name="Futagami T."/>
            <person name="Toyoda A."/>
            <person name="Takaki Y."/>
            <person name="Nishi S."/>
            <person name="Hori S."/>
            <person name="Arai W."/>
            <person name="Tsubouchi T."/>
            <person name="Morono Y."/>
            <person name="Uchiyama I."/>
            <person name="Ito T."/>
            <person name="Fujiyama A."/>
            <person name="Inagaki F."/>
            <person name="Takami H."/>
        </authorList>
    </citation>
    <scope>NUCLEOTIDE SEQUENCE</scope>
    <source>
        <strain evidence="9">Expedition CK06-06</strain>
    </source>
</reference>
<dbReference type="PANTHER" id="PTHR12636">
    <property type="entry name" value="NEP1/MRA1"/>
    <property type="match status" value="1"/>
</dbReference>
<evidence type="ECO:0000256" key="7">
    <source>
        <dbReference type="ARBA" id="ARBA00022730"/>
    </source>
</evidence>
<evidence type="ECO:0000256" key="3">
    <source>
        <dbReference type="ARBA" id="ARBA00022552"/>
    </source>
</evidence>
<name>X1MAA2_9ZZZZ</name>